<evidence type="ECO:0000313" key="4">
    <source>
        <dbReference type="EMBL" id="EUC55818.1"/>
    </source>
</evidence>
<comment type="caution">
    <text evidence="4">The sequence shown here is derived from an EMBL/GenBank/DDBJ whole genome shotgun (WGS) entry which is preliminary data.</text>
</comment>
<dbReference type="AlphaFoldDB" id="X8J0C7"/>
<evidence type="ECO:0000313" key="5">
    <source>
        <dbReference type="Proteomes" id="UP000030108"/>
    </source>
</evidence>
<dbReference type="SUPFAM" id="SSF49503">
    <property type="entry name" value="Cupredoxins"/>
    <property type="match status" value="1"/>
</dbReference>
<dbReference type="InterPro" id="IPR011707">
    <property type="entry name" value="Cu-oxidase-like_N"/>
</dbReference>
<dbReference type="Gene3D" id="2.60.40.420">
    <property type="entry name" value="Cupredoxins - blue copper proteins"/>
    <property type="match status" value="1"/>
</dbReference>
<feature type="domain" description="Plastocyanin-like" evidence="3">
    <location>
        <begin position="28"/>
        <end position="78"/>
    </location>
</feature>
<feature type="non-terminal residue" evidence="4">
    <location>
        <position position="145"/>
    </location>
</feature>
<dbReference type="InterPro" id="IPR008972">
    <property type="entry name" value="Cupredoxin"/>
</dbReference>
<dbReference type="GO" id="GO:0005507">
    <property type="term" value="F:copper ion binding"/>
    <property type="evidence" value="ECO:0007669"/>
    <property type="project" value="InterPro"/>
</dbReference>
<dbReference type="EMBL" id="JATN01000322">
    <property type="protein sequence ID" value="EUC55818.1"/>
    <property type="molecule type" value="Genomic_DNA"/>
</dbReference>
<reference evidence="5" key="1">
    <citation type="journal article" date="2014" name="Genome Announc.">
        <title>Draft genome sequence of the plant-pathogenic soil fungus Rhizoctonia solani anastomosis group 3 strain Rhs1AP.</title>
        <authorList>
            <person name="Cubeta M.A."/>
            <person name="Thomas E."/>
            <person name="Dean R.A."/>
            <person name="Jabaji S."/>
            <person name="Neate S.M."/>
            <person name="Tavantzis S."/>
            <person name="Toda T."/>
            <person name="Vilgalys R."/>
            <person name="Bharathan N."/>
            <person name="Fedorova-Abrams N."/>
            <person name="Pakala S.B."/>
            <person name="Pakala S.M."/>
            <person name="Zafar N."/>
            <person name="Joardar V."/>
            <person name="Losada L."/>
            <person name="Nierman W.C."/>
        </authorList>
    </citation>
    <scope>NUCLEOTIDE SEQUENCE [LARGE SCALE GENOMIC DNA]</scope>
    <source>
        <strain evidence="5">AG-3</strain>
    </source>
</reference>
<evidence type="ECO:0000256" key="2">
    <source>
        <dbReference type="SAM" id="SignalP"/>
    </source>
</evidence>
<gene>
    <name evidence="4" type="ORF">RSOL_138590</name>
</gene>
<comment type="similarity">
    <text evidence="1">Belongs to the multicopper oxidase family.</text>
</comment>
<organism evidence="4 5">
    <name type="scientific">Rhizoctonia solani AG-3 Rhs1AP</name>
    <dbReference type="NCBI Taxonomy" id="1086054"/>
    <lineage>
        <taxon>Eukaryota</taxon>
        <taxon>Fungi</taxon>
        <taxon>Dikarya</taxon>
        <taxon>Basidiomycota</taxon>
        <taxon>Agaricomycotina</taxon>
        <taxon>Agaricomycetes</taxon>
        <taxon>Cantharellales</taxon>
        <taxon>Ceratobasidiaceae</taxon>
        <taxon>Rhizoctonia</taxon>
    </lineage>
</organism>
<dbReference type="OrthoDB" id="2121828at2759"/>
<keyword evidence="2" id="KW-0732">Signal</keyword>
<evidence type="ECO:0000259" key="3">
    <source>
        <dbReference type="Pfam" id="PF07732"/>
    </source>
</evidence>
<evidence type="ECO:0000256" key="1">
    <source>
        <dbReference type="ARBA" id="ARBA00010609"/>
    </source>
</evidence>
<name>X8J0C7_9AGAM</name>
<feature type="signal peptide" evidence="2">
    <location>
        <begin position="1"/>
        <end position="19"/>
    </location>
</feature>
<protein>
    <submittedName>
        <fullName evidence="4">Multicopper oxidase</fullName>
    </submittedName>
</protein>
<proteinExistence type="inferred from homology"/>
<dbReference type="Proteomes" id="UP000030108">
    <property type="component" value="Unassembled WGS sequence"/>
</dbReference>
<sequence length="145" mass="15916">MRLSTPLLAAAVMSARVAAVLRQYTLVVTHATIAPDGVARSAWLVNGTTPGPTIVADEGDQLSINVINKGDEPITIHVIQDAKTRHKGEDKGFRCEGQLLLCESSRPVTHFPLRQPGRHVTRFQWPYRPFTPPLLPLRSIPLPIA</sequence>
<accession>X8J0C7</accession>
<feature type="chain" id="PRO_5004986246" evidence="2">
    <location>
        <begin position="20"/>
        <end position="145"/>
    </location>
</feature>
<dbReference type="Pfam" id="PF07732">
    <property type="entry name" value="Cu-oxidase_3"/>
    <property type="match status" value="1"/>
</dbReference>